<evidence type="ECO:0000256" key="1">
    <source>
        <dbReference type="SAM" id="Phobius"/>
    </source>
</evidence>
<feature type="transmembrane region" description="Helical" evidence="1">
    <location>
        <begin position="21"/>
        <end position="40"/>
    </location>
</feature>
<proteinExistence type="predicted"/>
<organism evidence="2 3">
    <name type="scientific">Hymenobacter properus</name>
    <dbReference type="NCBI Taxonomy" id="2791026"/>
    <lineage>
        <taxon>Bacteria</taxon>
        <taxon>Pseudomonadati</taxon>
        <taxon>Bacteroidota</taxon>
        <taxon>Cytophagia</taxon>
        <taxon>Cytophagales</taxon>
        <taxon>Hymenobacteraceae</taxon>
        <taxon>Hymenobacter</taxon>
    </lineage>
</organism>
<dbReference type="RefSeq" id="WP_196288298.1">
    <property type="nucleotide sequence ID" value="NZ_JADQDP010000005.1"/>
</dbReference>
<keyword evidence="3" id="KW-1185">Reference proteome</keyword>
<dbReference type="EMBL" id="JADQDP010000005">
    <property type="protein sequence ID" value="MBF9143940.1"/>
    <property type="molecule type" value="Genomic_DNA"/>
</dbReference>
<gene>
    <name evidence="2" type="ORF">I2I01_20000</name>
</gene>
<keyword evidence="1" id="KW-1133">Transmembrane helix</keyword>
<accession>A0A931FMG6</accession>
<name>A0A931FMG6_9BACT</name>
<evidence type="ECO:0000313" key="3">
    <source>
        <dbReference type="Proteomes" id="UP000645610"/>
    </source>
</evidence>
<dbReference type="Proteomes" id="UP000645610">
    <property type="component" value="Unassembled WGS sequence"/>
</dbReference>
<protein>
    <submittedName>
        <fullName evidence="2">Uncharacterized protein</fullName>
    </submittedName>
</protein>
<comment type="caution">
    <text evidence="2">The sequence shown here is derived from an EMBL/GenBank/DDBJ whole genome shotgun (WGS) entry which is preliminary data.</text>
</comment>
<sequence>MTVRSLLHFVARVARAHPRTMWRLAGGLMVWIAICFALGYRLPYVDRHPDWRGFPALSNPHFVVEEIPDFTFAQRYNHRFPYPSEAAMVVRRGRLVGMDSDSTVEITSGYVVRKGRLTGIDSAVDIEITSGWELYDNYRRNLKNIRSVGFQVTENEFDSDIHIHLWGSGNDVGRPSEPWSPGFRKFGYEYMQLNLGGETAYFKDEQSSQSTALDGFYQYNVPTSRQDTLYLRYGPTKTNYRIYLSKQP</sequence>
<keyword evidence="1" id="KW-0812">Transmembrane</keyword>
<keyword evidence="1" id="KW-0472">Membrane</keyword>
<dbReference type="AlphaFoldDB" id="A0A931FMG6"/>
<reference evidence="2 3" key="1">
    <citation type="submission" date="2020-11" db="EMBL/GenBank/DDBJ databases">
        <authorList>
            <person name="Kim M.K."/>
        </authorList>
    </citation>
    <scope>NUCLEOTIDE SEQUENCE [LARGE SCALE GENOMIC DNA]</scope>
    <source>
        <strain evidence="2 3">BT439</strain>
    </source>
</reference>
<evidence type="ECO:0000313" key="2">
    <source>
        <dbReference type="EMBL" id="MBF9143940.1"/>
    </source>
</evidence>